<dbReference type="AlphaFoldDB" id="A0AAV7LC71"/>
<gene>
    <name evidence="2" type="ORF">NDU88_000183</name>
</gene>
<organism evidence="2 3">
    <name type="scientific">Pleurodeles waltl</name>
    <name type="common">Iberian ribbed newt</name>
    <dbReference type="NCBI Taxonomy" id="8319"/>
    <lineage>
        <taxon>Eukaryota</taxon>
        <taxon>Metazoa</taxon>
        <taxon>Chordata</taxon>
        <taxon>Craniata</taxon>
        <taxon>Vertebrata</taxon>
        <taxon>Euteleostomi</taxon>
        <taxon>Amphibia</taxon>
        <taxon>Batrachia</taxon>
        <taxon>Caudata</taxon>
        <taxon>Salamandroidea</taxon>
        <taxon>Salamandridae</taxon>
        <taxon>Pleurodelinae</taxon>
        <taxon>Pleurodeles</taxon>
    </lineage>
</organism>
<keyword evidence="3" id="KW-1185">Reference proteome</keyword>
<feature type="region of interest" description="Disordered" evidence="1">
    <location>
        <begin position="97"/>
        <end position="162"/>
    </location>
</feature>
<feature type="compositionally biased region" description="Basic and acidic residues" evidence="1">
    <location>
        <begin position="114"/>
        <end position="162"/>
    </location>
</feature>
<comment type="caution">
    <text evidence="2">The sequence shown here is derived from an EMBL/GenBank/DDBJ whole genome shotgun (WGS) entry which is preliminary data.</text>
</comment>
<evidence type="ECO:0000313" key="2">
    <source>
        <dbReference type="EMBL" id="KAJ1086988.1"/>
    </source>
</evidence>
<dbReference type="Proteomes" id="UP001066276">
    <property type="component" value="Chromosome 11"/>
</dbReference>
<reference evidence="2" key="1">
    <citation type="journal article" date="2022" name="bioRxiv">
        <title>Sequencing and chromosome-scale assembly of the giantPleurodeles waltlgenome.</title>
        <authorList>
            <person name="Brown T."/>
            <person name="Elewa A."/>
            <person name="Iarovenko S."/>
            <person name="Subramanian E."/>
            <person name="Araus A.J."/>
            <person name="Petzold A."/>
            <person name="Susuki M."/>
            <person name="Suzuki K.-i.T."/>
            <person name="Hayashi T."/>
            <person name="Toyoda A."/>
            <person name="Oliveira C."/>
            <person name="Osipova E."/>
            <person name="Leigh N.D."/>
            <person name="Simon A."/>
            <person name="Yun M.H."/>
        </authorList>
    </citation>
    <scope>NUCLEOTIDE SEQUENCE</scope>
    <source>
        <strain evidence="2">20211129_DDA</strain>
        <tissue evidence="2">Liver</tissue>
    </source>
</reference>
<feature type="region of interest" description="Disordered" evidence="1">
    <location>
        <begin position="1"/>
        <end position="60"/>
    </location>
</feature>
<sequence length="162" mass="18360">MEENDGSVTGRGRTELSRSQRETWKEEQQEKAGESDGWRAQPERRDTHLKPRHVPGGAWVSKKSTYPYEQHFIQVHLPDFSLMAKSLIVFTFTEGLGHTEGGQTSSTPGALIKPSERRYGRDILTAEKDRKETLGEAEETGKREDGRGRGRVSENRKEEYGA</sequence>
<dbReference type="EMBL" id="JANPWB010000015">
    <property type="protein sequence ID" value="KAJ1086988.1"/>
    <property type="molecule type" value="Genomic_DNA"/>
</dbReference>
<proteinExistence type="predicted"/>
<name>A0AAV7LC71_PLEWA</name>
<feature type="compositionally biased region" description="Basic and acidic residues" evidence="1">
    <location>
        <begin position="12"/>
        <end position="49"/>
    </location>
</feature>
<protein>
    <submittedName>
        <fullName evidence="2">Uncharacterized protein</fullName>
    </submittedName>
</protein>
<evidence type="ECO:0000256" key="1">
    <source>
        <dbReference type="SAM" id="MobiDB-lite"/>
    </source>
</evidence>
<evidence type="ECO:0000313" key="3">
    <source>
        <dbReference type="Proteomes" id="UP001066276"/>
    </source>
</evidence>
<accession>A0AAV7LC71</accession>